<dbReference type="AlphaFoldDB" id="A0A948TJQ7"/>
<dbReference type="EMBL" id="JAHLFS010000047">
    <property type="protein sequence ID" value="MBU3851741.1"/>
    <property type="molecule type" value="Genomic_DNA"/>
</dbReference>
<protein>
    <submittedName>
        <fullName evidence="1">Uncharacterized protein</fullName>
    </submittedName>
</protein>
<comment type="caution">
    <text evidence="1">The sequence shown here is derived from an EMBL/GenBank/DDBJ whole genome shotgun (WGS) entry which is preliminary data.</text>
</comment>
<accession>A0A948TJQ7</accession>
<evidence type="ECO:0000313" key="2">
    <source>
        <dbReference type="Proteomes" id="UP000777303"/>
    </source>
</evidence>
<dbReference type="Proteomes" id="UP000777303">
    <property type="component" value="Unassembled WGS sequence"/>
</dbReference>
<reference evidence="1" key="2">
    <citation type="submission" date="2021-04" db="EMBL/GenBank/DDBJ databases">
        <authorList>
            <person name="Gilroy R."/>
        </authorList>
    </citation>
    <scope>NUCLEOTIDE SEQUENCE</scope>
    <source>
        <strain evidence="1">F6-6636</strain>
    </source>
</reference>
<sequence>MATYQFSYDEKGCKKFFKTYHHQEKTIKQFIERQLTRQIDTDFSKTKLATRIEVDGHKCYECRVNLPQTPNIRVAFTVDDTNVVVRYVTTNITKADFTHELEHFLSNR</sequence>
<organism evidence="1 2">
    <name type="scientific">Candidatus Paralactobacillus gallistercoris</name>
    <dbReference type="NCBI Taxonomy" id="2838724"/>
    <lineage>
        <taxon>Bacteria</taxon>
        <taxon>Bacillati</taxon>
        <taxon>Bacillota</taxon>
        <taxon>Bacilli</taxon>
        <taxon>Lactobacillales</taxon>
        <taxon>Lactobacillaceae</taxon>
        <taxon>Lactobacillus</taxon>
    </lineage>
</organism>
<name>A0A948TJQ7_9LACO</name>
<evidence type="ECO:0000313" key="1">
    <source>
        <dbReference type="EMBL" id="MBU3851741.1"/>
    </source>
</evidence>
<proteinExistence type="predicted"/>
<reference evidence="1" key="1">
    <citation type="journal article" date="2021" name="PeerJ">
        <title>Extensive microbial diversity within the chicken gut microbiome revealed by metagenomics and culture.</title>
        <authorList>
            <person name="Gilroy R."/>
            <person name="Ravi A."/>
            <person name="Getino M."/>
            <person name="Pursley I."/>
            <person name="Horton D.L."/>
            <person name="Alikhan N.F."/>
            <person name="Baker D."/>
            <person name="Gharbi K."/>
            <person name="Hall N."/>
            <person name="Watson M."/>
            <person name="Adriaenssens E.M."/>
            <person name="Foster-Nyarko E."/>
            <person name="Jarju S."/>
            <person name="Secka A."/>
            <person name="Antonio M."/>
            <person name="Oren A."/>
            <person name="Chaudhuri R.R."/>
            <person name="La Ragione R."/>
            <person name="Hildebrand F."/>
            <person name="Pallen M.J."/>
        </authorList>
    </citation>
    <scope>NUCLEOTIDE SEQUENCE</scope>
    <source>
        <strain evidence="1">F6-6636</strain>
    </source>
</reference>
<gene>
    <name evidence="1" type="ORF">H9901_03480</name>
</gene>